<keyword evidence="1" id="KW-0472">Membrane</keyword>
<comment type="caution">
    <text evidence="2">The sequence shown here is derived from an EMBL/GenBank/DDBJ whole genome shotgun (WGS) entry which is preliminary data.</text>
</comment>
<evidence type="ECO:0000256" key="1">
    <source>
        <dbReference type="SAM" id="Phobius"/>
    </source>
</evidence>
<dbReference type="PANTHER" id="PTHR48098:SF1">
    <property type="entry name" value="DIACYLGLYCEROL ACYLTRANSFERASE_MYCOLYLTRANSFERASE AG85A"/>
    <property type="match status" value="1"/>
</dbReference>
<proteinExistence type="predicted"/>
<dbReference type="InterPro" id="IPR000801">
    <property type="entry name" value="Esterase-like"/>
</dbReference>
<dbReference type="Proteomes" id="UP000436181">
    <property type="component" value="Unassembled WGS sequence"/>
</dbReference>
<dbReference type="InterPro" id="IPR029058">
    <property type="entry name" value="AB_hydrolase_fold"/>
</dbReference>
<protein>
    <submittedName>
        <fullName evidence="2">Esterase family protein</fullName>
    </submittedName>
</protein>
<feature type="transmembrane region" description="Helical" evidence="1">
    <location>
        <begin position="114"/>
        <end position="137"/>
    </location>
</feature>
<dbReference type="InterPro" id="IPR050583">
    <property type="entry name" value="Mycobacterial_A85_antigen"/>
</dbReference>
<feature type="transmembrane region" description="Helical" evidence="1">
    <location>
        <begin position="87"/>
        <end position="107"/>
    </location>
</feature>
<keyword evidence="1" id="KW-1133">Transmembrane helix</keyword>
<keyword evidence="3" id="KW-1185">Reference proteome</keyword>
<evidence type="ECO:0000313" key="3">
    <source>
        <dbReference type="Proteomes" id="UP000436181"/>
    </source>
</evidence>
<dbReference type="Gene3D" id="3.40.50.1820">
    <property type="entry name" value="alpha/beta hydrolase"/>
    <property type="match status" value="1"/>
</dbReference>
<keyword evidence="1" id="KW-0812">Transmembrane</keyword>
<reference evidence="2 3" key="1">
    <citation type="submission" date="2019-10" db="EMBL/GenBank/DDBJ databases">
        <title>Corynebacterium sp novel species isolated from the respiratory tract of Marmot.</title>
        <authorList>
            <person name="Zhang G."/>
        </authorList>
    </citation>
    <scope>NUCLEOTIDE SEQUENCE [LARGE SCALE GENOMIC DNA]</scope>
    <source>
        <strain evidence="2 3">336</strain>
    </source>
</reference>
<accession>A0ABQ6VFW1</accession>
<name>A0ABQ6VFW1_9CORY</name>
<dbReference type="Pfam" id="PF00756">
    <property type="entry name" value="Esterase"/>
    <property type="match status" value="1"/>
</dbReference>
<dbReference type="SUPFAM" id="SSF53474">
    <property type="entry name" value="alpha/beta-Hydrolases"/>
    <property type="match status" value="1"/>
</dbReference>
<feature type="transmembrane region" description="Helical" evidence="1">
    <location>
        <begin position="57"/>
        <end position="81"/>
    </location>
</feature>
<evidence type="ECO:0000313" key="2">
    <source>
        <dbReference type="EMBL" id="KAB3523312.1"/>
    </source>
</evidence>
<dbReference type="EMBL" id="WBZJ01000001">
    <property type="protein sequence ID" value="KAB3523312.1"/>
    <property type="molecule type" value="Genomic_DNA"/>
</dbReference>
<organism evidence="2 3">
    <name type="scientific">Corynebacterium zhongnanshanii</name>
    <dbReference type="NCBI Taxonomy" id="2768834"/>
    <lineage>
        <taxon>Bacteria</taxon>
        <taxon>Bacillati</taxon>
        <taxon>Actinomycetota</taxon>
        <taxon>Actinomycetes</taxon>
        <taxon>Mycobacteriales</taxon>
        <taxon>Corynebacteriaceae</taxon>
        <taxon>Corynebacterium</taxon>
    </lineage>
</organism>
<dbReference type="PANTHER" id="PTHR48098">
    <property type="entry name" value="ENTEROCHELIN ESTERASE-RELATED"/>
    <property type="match status" value="1"/>
</dbReference>
<gene>
    <name evidence="2" type="ORF">F8377_04025</name>
</gene>
<feature type="transmembrane region" description="Helical" evidence="1">
    <location>
        <begin position="20"/>
        <end position="45"/>
    </location>
</feature>
<sequence length="440" mass="47601">MNTGLDGARMNDMLDTLRSLSLVSTPITIVSWVCIILGLIGTALIVPSGKRLKTIAIAWGISIGIALAVVLAIELVLKMTFDELKPIVILAITLCGCCLLTFAASIFMHWRSLLGVAPLALSLIGTLLLANQAYVLYPTVHALETKADLDTATVDDLPAALRSIPLPSWKPPRSGLRDHGVLVRHQPPAPASGFNSRDAVVYLPPAWFSEPRPQLPVLVLMPGSPGDPEQWFANGHADELADRYQRQHGGLAPIIASIDTTGSTFGNPLCTDSPEAKITTFVAEDVPIWLKKQFNAAPDQHTWTLGGMSYGGTCALQTILNRPEAYGTFLDFSGEISPNDGLSHQSTVSRYFDGSQELFDERNPESILTRSPHPDLVGHFVAGKDDDQPMEDLKKLNELAQRAGANTTFTIVDGGHDFEAWRQALEHSFSLVISRGGLPT</sequence>